<evidence type="ECO:0000313" key="2">
    <source>
        <dbReference type="EMBL" id="CAA2961116.1"/>
    </source>
</evidence>
<feature type="compositionally biased region" description="Polar residues" evidence="1">
    <location>
        <begin position="543"/>
        <end position="553"/>
    </location>
</feature>
<name>A0A8S0Q4I2_OLEEU</name>
<reference evidence="2 3" key="1">
    <citation type="submission" date="2019-12" db="EMBL/GenBank/DDBJ databases">
        <authorList>
            <person name="Alioto T."/>
            <person name="Alioto T."/>
            <person name="Gomez Garrido J."/>
        </authorList>
    </citation>
    <scope>NUCLEOTIDE SEQUENCE [LARGE SCALE GENOMIC DNA]</scope>
</reference>
<feature type="compositionally biased region" description="Polar residues" evidence="1">
    <location>
        <begin position="576"/>
        <end position="600"/>
    </location>
</feature>
<keyword evidence="3" id="KW-1185">Reference proteome</keyword>
<sequence length="800" mass="91196">MEVSLDLCNHDAKPTMVVWSSVFNNQMDAKDIELDLLALQRLYGLLNGDGQSTATNDKGQLDEHARLLLKNLLDTEAQRVFKAHSEIIAGQLRVIDMNRERNGSVSASGSEYRKKRCRVCQGSTLKQLKPIEDTKFYDDETQNPKEVVNFQNQQKNQFNHFLWDKEQKMGSMVQYKVDESLNSENERKIETYDSKLNGVESTAFSSNRVIIGADEICNFTTEISKEPFEIDYLSKEASEAIKQIELRISALQLGAELSQKKDYVQETKSPGPVLQTTNGVVPLIELSRDRESLVAGNDIQYKLTSQRLEDPFESPFYQVPIRTTNQLKEMKLPNLMSSHPSNMVQRPDSMLGQSTSSVIRSRGPTMGHDTLEKFGKSTEELESFTNWPAYFSSQTKRESPYQNQMSMKERISKHETFQPYMPFTSATDFGKNYRNIQSVVSAQKVTQRFPHKIMGSNSMDKPAKLLLPSSFHEYQSDQHHDGVSTKTKYKSPLRNIASRHQELEGTPSSSYSSNWISRQASSLGSESEERSISAPNRRIRYMSSGSTSDSTDYFPSHDTESHYNSYTSNSEDEVYSSDSSAGADQVTSSSGHNSVGNSLYDQPIRHHTGPSYLSMKSITRRSGPTKIRKSVHRISQEEQSGKWKRFKDRLAIIFHHHHHHHHYDEGSDDQKKMSHSKPLQKNTGKNFRSRREAEAYEEQAVEKLGKSLIRDRPGKNQRKHFHGLMGGLLRHVKHSKRSKPATDSIPQLGKGQHGAKKPLKKSNWWQLLQHHRGSKFPNKPPHVKLGLKKKKAHLRVPKIK</sequence>
<feature type="region of interest" description="Disordered" evidence="1">
    <location>
        <begin position="519"/>
        <end position="638"/>
    </location>
</feature>
<feature type="compositionally biased region" description="Basic and acidic residues" evidence="1">
    <location>
        <begin position="662"/>
        <end position="672"/>
    </location>
</feature>
<evidence type="ECO:0000256" key="1">
    <source>
        <dbReference type="SAM" id="MobiDB-lite"/>
    </source>
</evidence>
<feature type="region of interest" description="Disordered" evidence="1">
    <location>
        <begin position="661"/>
        <end position="693"/>
    </location>
</feature>
<dbReference type="Proteomes" id="UP000594638">
    <property type="component" value="Unassembled WGS sequence"/>
</dbReference>
<organism evidence="2 3">
    <name type="scientific">Olea europaea subsp. europaea</name>
    <dbReference type="NCBI Taxonomy" id="158383"/>
    <lineage>
        <taxon>Eukaryota</taxon>
        <taxon>Viridiplantae</taxon>
        <taxon>Streptophyta</taxon>
        <taxon>Embryophyta</taxon>
        <taxon>Tracheophyta</taxon>
        <taxon>Spermatophyta</taxon>
        <taxon>Magnoliopsida</taxon>
        <taxon>eudicotyledons</taxon>
        <taxon>Gunneridae</taxon>
        <taxon>Pentapetalae</taxon>
        <taxon>asterids</taxon>
        <taxon>lamiids</taxon>
        <taxon>Lamiales</taxon>
        <taxon>Oleaceae</taxon>
        <taxon>Oleeae</taxon>
        <taxon>Olea</taxon>
    </lineage>
</organism>
<protein>
    <submittedName>
        <fullName evidence="2">Uncharacterized protein</fullName>
    </submittedName>
</protein>
<dbReference type="AlphaFoldDB" id="A0A8S0Q4I2"/>
<feature type="region of interest" description="Disordered" evidence="1">
    <location>
        <begin position="737"/>
        <end position="759"/>
    </location>
</feature>
<dbReference type="EMBL" id="CACTIH010000500">
    <property type="protein sequence ID" value="CAA2961116.1"/>
    <property type="molecule type" value="Genomic_DNA"/>
</dbReference>
<dbReference type="OrthoDB" id="1296610at2759"/>
<evidence type="ECO:0000313" key="3">
    <source>
        <dbReference type="Proteomes" id="UP000594638"/>
    </source>
</evidence>
<accession>A0A8S0Q4I2</accession>
<gene>
    <name evidence="2" type="ORF">OLEA9_A006984</name>
</gene>
<dbReference type="Gramene" id="OE9A006984T1">
    <property type="protein sequence ID" value="OE9A006984C1"/>
    <property type="gene ID" value="OE9A006984"/>
</dbReference>
<feature type="compositionally biased region" description="Polar residues" evidence="1">
    <location>
        <begin position="677"/>
        <end position="686"/>
    </location>
</feature>
<proteinExistence type="predicted"/>
<comment type="caution">
    <text evidence="2">The sequence shown here is derived from an EMBL/GenBank/DDBJ whole genome shotgun (WGS) entry which is preliminary data.</text>
</comment>